<evidence type="ECO:0000256" key="1">
    <source>
        <dbReference type="SAM" id="Phobius"/>
    </source>
</evidence>
<gene>
    <name evidence="2" type="ORF">GGI52_005216</name>
</gene>
<evidence type="ECO:0000313" key="2">
    <source>
        <dbReference type="EMBL" id="NYH12173.1"/>
    </source>
</evidence>
<dbReference type="SUPFAM" id="SSF53474">
    <property type="entry name" value="alpha/beta-Hydrolases"/>
    <property type="match status" value="1"/>
</dbReference>
<name>A0A7Y9W291_9PSED</name>
<sequence length="483" mass="53438">MDTIKGFVKAVWKDGHIEANLDKADSEAIKATIARANQVWSKPDERTGSLELRRITTRNSRTSSGFAQGVRSDFFELYWADLTAGSTWDQFVGWVRYLLFRTWKNVPKSVRPAWCALWFASLIVLGLAGVSLIPKDVWASFMPVWIPQALVIGLAAALTAAIHKVAAQTFGRVVRYTRADPANIAARAAIRERGLNLLRVIHADGKYDRVILAGHSLGSMLAYDLLAYFWAEKPDVATVDENTPAFNLLCRVEQAAGHLESVAGGSDAKAISNARLEYREAQAGLWKSLAAKSPNKTQDGSRWLISDFVTFGSPLTHAEFLLASSVDDLKARQQARELPTAPPYREELEPGTLRRALSSSMLEQQSDAQPPRLMSYYVKQESGAGKPVINSWKIHHAGPFSVVRWTNVFDPSRYIYKGDLIGGPLSNVFGPAIEDIDLSKVDRLSEGFTHTSYWSEGQSDKRKKALDEAVNLLNDFAPAKSAE</sequence>
<reference evidence="2 3" key="1">
    <citation type="submission" date="2020-07" db="EMBL/GenBank/DDBJ databases">
        <title>Exploring microbial biodiversity for novel pathways involved in the catabolism of aromatic compounds derived from lignin.</title>
        <authorList>
            <person name="Elkins J."/>
        </authorList>
    </citation>
    <scope>NUCLEOTIDE SEQUENCE [LARGE SCALE GENOMIC DNA]</scope>
    <source>
        <strain evidence="2 3">VanB</strain>
    </source>
</reference>
<keyword evidence="1" id="KW-1133">Transmembrane helix</keyword>
<dbReference type="EMBL" id="JACCAT010000001">
    <property type="protein sequence ID" value="NYH12173.1"/>
    <property type="molecule type" value="Genomic_DNA"/>
</dbReference>
<proteinExistence type="predicted"/>
<keyword evidence="1" id="KW-0472">Membrane</keyword>
<accession>A0A7Y9W291</accession>
<dbReference type="RefSeq" id="WP_179695200.1">
    <property type="nucleotide sequence ID" value="NZ_JACCAT010000001.1"/>
</dbReference>
<comment type="caution">
    <text evidence="2">The sequence shown here is derived from an EMBL/GenBank/DDBJ whole genome shotgun (WGS) entry which is preliminary data.</text>
</comment>
<dbReference type="Proteomes" id="UP000553035">
    <property type="component" value="Unassembled WGS sequence"/>
</dbReference>
<dbReference type="InterPro" id="IPR029058">
    <property type="entry name" value="AB_hydrolase_fold"/>
</dbReference>
<feature type="transmembrane region" description="Helical" evidence="1">
    <location>
        <begin position="113"/>
        <end position="133"/>
    </location>
</feature>
<protein>
    <submittedName>
        <fullName evidence="2">Uncharacterized protein</fullName>
    </submittedName>
</protein>
<feature type="transmembrane region" description="Helical" evidence="1">
    <location>
        <begin position="145"/>
        <end position="166"/>
    </location>
</feature>
<evidence type="ECO:0000313" key="3">
    <source>
        <dbReference type="Proteomes" id="UP000553035"/>
    </source>
</evidence>
<keyword evidence="1" id="KW-0812">Transmembrane</keyword>
<organism evidence="2 3">
    <name type="scientific">Pseudomonas moraviensis</name>
    <dbReference type="NCBI Taxonomy" id="321662"/>
    <lineage>
        <taxon>Bacteria</taxon>
        <taxon>Pseudomonadati</taxon>
        <taxon>Pseudomonadota</taxon>
        <taxon>Gammaproteobacteria</taxon>
        <taxon>Pseudomonadales</taxon>
        <taxon>Pseudomonadaceae</taxon>
        <taxon>Pseudomonas</taxon>
    </lineage>
</organism>
<dbReference type="AlphaFoldDB" id="A0A7Y9W291"/>